<dbReference type="EMBL" id="BMLY01000002">
    <property type="protein sequence ID" value="GGP26072.1"/>
    <property type="molecule type" value="Genomic_DNA"/>
</dbReference>
<dbReference type="RefSeq" id="WP_188692266.1">
    <property type="nucleotide sequence ID" value="NZ_BMLY01000002.1"/>
</dbReference>
<name>A0ABQ2PKU4_9NEIS</name>
<keyword evidence="2" id="KW-1185">Reference proteome</keyword>
<dbReference type="Proteomes" id="UP000621859">
    <property type="component" value="Unassembled WGS sequence"/>
</dbReference>
<proteinExistence type="predicted"/>
<protein>
    <submittedName>
        <fullName evidence="1">Heme oxygenase</fullName>
    </submittedName>
</protein>
<dbReference type="Gene3D" id="1.20.910.10">
    <property type="entry name" value="Heme oxygenase-like"/>
    <property type="match status" value="1"/>
</dbReference>
<reference evidence="2" key="1">
    <citation type="journal article" date="2019" name="Int. J. Syst. Evol. Microbiol.">
        <title>The Global Catalogue of Microorganisms (GCM) 10K type strain sequencing project: providing services to taxonomists for standard genome sequencing and annotation.</title>
        <authorList>
            <consortium name="The Broad Institute Genomics Platform"/>
            <consortium name="The Broad Institute Genome Sequencing Center for Infectious Disease"/>
            <person name="Wu L."/>
            <person name="Ma J."/>
        </authorList>
    </citation>
    <scope>NUCLEOTIDE SEQUENCE [LARGE SCALE GENOMIC DNA]</scope>
    <source>
        <strain evidence="2">CGMCC 1.8860</strain>
    </source>
</reference>
<accession>A0ABQ2PKU4</accession>
<evidence type="ECO:0000313" key="1">
    <source>
        <dbReference type="EMBL" id="GGP26072.1"/>
    </source>
</evidence>
<dbReference type="CDD" id="cd19166">
    <property type="entry name" value="HemeO-bac"/>
    <property type="match status" value="1"/>
</dbReference>
<dbReference type="InterPro" id="IPR016084">
    <property type="entry name" value="Haem_Oase-like_multi-hlx"/>
</dbReference>
<organism evidence="1 2">
    <name type="scientific">Silvimonas amylolytica</name>
    <dbReference type="NCBI Taxonomy" id="449663"/>
    <lineage>
        <taxon>Bacteria</taxon>
        <taxon>Pseudomonadati</taxon>
        <taxon>Pseudomonadota</taxon>
        <taxon>Betaproteobacteria</taxon>
        <taxon>Neisseriales</taxon>
        <taxon>Chitinibacteraceae</taxon>
        <taxon>Silvimonas</taxon>
    </lineage>
</organism>
<comment type="caution">
    <text evidence="1">The sequence shown here is derived from an EMBL/GenBank/DDBJ whole genome shotgun (WGS) entry which is preliminary data.</text>
</comment>
<dbReference type="SUPFAM" id="SSF48613">
    <property type="entry name" value="Heme oxygenase-like"/>
    <property type="match status" value="1"/>
</dbReference>
<evidence type="ECO:0000313" key="2">
    <source>
        <dbReference type="Proteomes" id="UP000621859"/>
    </source>
</evidence>
<gene>
    <name evidence="1" type="ORF">GCM10010971_18910</name>
</gene>
<sequence length="187" mass="20435">MSLRHHLRDATQPLHARLDQLLAAHAFDSSASYSHFLKAQAAALIPLELALEAAGIEDELPDWPVRRRREALLGDLYTLDAALPALMPQPALAPDQSRWGALYVLEGSRLGAAVLLRRLQTVADGRMQTASRYLSHGAGSSLWPDFVRQLESLSPVQTNDVVAGAQHAFRVFIAAAQRYPVSAQVPD</sequence>